<feature type="coiled-coil region" evidence="3">
    <location>
        <begin position="786"/>
        <end position="820"/>
    </location>
</feature>
<dbReference type="Pfam" id="PF03389">
    <property type="entry name" value="MobA_MobL"/>
    <property type="match status" value="1"/>
</dbReference>
<evidence type="ECO:0000256" key="2">
    <source>
        <dbReference type="ARBA" id="ARBA00022971"/>
    </source>
</evidence>
<evidence type="ECO:0000313" key="7">
    <source>
        <dbReference type="Proteomes" id="UP000054997"/>
    </source>
</evidence>
<sequence>MDHKPDGVSVAIAFAHVSIHTRAKGHSAIAASAYRSGSTLYDARTGITHDYSNRHDVAFSTVLLPPDAISEFTNREFLWNKVEQAENRRDAQLCKDVVLALPKELNLPLQIELTKQFAQTYFVDNGLPADIAIHDHGDGNPHAHILISTRRLEKDRFSKYKARDLNPAFAKRFIVEKDYWGELWREYQNNFFREHGLELSVDLNHVISERHTGRISHHHDNYLHEENRLINDVRADIVLNPETFIQRIAETHSVFSRRDIERLVFKTFQKTHHSTNYLQVVAQILEHQEVIKLGGNDQGIESYTTRKQYIEEGKLLEHVERLSVRKNHVLQQNLAKVIKQYQLNEEQAQAMQFIIQGKDISVLIGRPGVGKSYLLKPLKELYEEQGHMVLGASLSGKVAKMLQSETGIQASTIASLTYRLKTGKMSLTKWHVLVIDEAGMVDFNNLSFLLKAVDEAGAKIVLVGDPDQLKPIHKGEIFRGIAARTGYIELGNIRRQRDEGDRMASLALARGEIKEAINHYAQREAIHFFDGKNETTDALVDMWQKNLTAESIKQHVMLAFSCSAVDELNIKGRLAAIKNGLVNQDGFDYFSQNGASSLSLAKGERILFRQNNKPLGVHNGDLATITDINANTLTAILDSGEQVIIPQNYKWIDYGYALTVHKSQGMTVEQASVLIDNTYWDKHLAFVAMTRHKEKLQIYANTQIHSDLDALVHTLSRSTTKDNVIDWPLDFALRAGFDSDSLVGKAINYIARTATTIKDKWSYIVNYEAYLYAQGVKKQLQEQQIARSVARSVANLMDESQDLKQQFKLLEKEAKQKNISPYHLPEFGKLYTRSLERDKQASALVSTQLESIEKMALPSTFIEKIKSYADRYNRYQMIEAIAKSSSSEDYELLLNSNRLKIDLSKDYPHIVNIASQYHIPVDLLREKIQTFQQQYRKQAWNNLCKEYPVLAEYEKITEQSSKMHGFCKEQYQKVIQNLVVRITNDASLLTKLNHDHPKIANKLLVQAQSHSAHEQSH</sequence>
<dbReference type="Gene3D" id="3.40.50.300">
    <property type="entry name" value="P-loop containing nucleotide triphosphate hydrolases"/>
    <property type="match status" value="2"/>
</dbReference>
<dbReference type="Pfam" id="PF13604">
    <property type="entry name" value="AAA_30"/>
    <property type="match status" value="1"/>
</dbReference>
<dbReference type="InterPro" id="IPR027417">
    <property type="entry name" value="P-loop_NTPase"/>
</dbReference>
<reference evidence="6 7" key="1">
    <citation type="submission" date="2015-11" db="EMBL/GenBank/DDBJ databases">
        <title>Genomic analysis of 38 Legionella species identifies large and diverse effector repertoires.</title>
        <authorList>
            <person name="Burstein D."/>
            <person name="Amaro F."/>
            <person name="Zusman T."/>
            <person name="Lifshitz Z."/>
            <person name="Cohen O."/>
            <person name="Gilbert J.A."/>
            <person name="Pupko T."/>
            <person name="Shuman H.A."/>
            <person name="Segal G."/>
        </authorList>
    </citation>
    <scope>NUCLEOTIDE SEQUENCE [LARGE SCALE GENOMIC DNA]</scope>
    <source>
        <strain evidence="6 7">ATCC 49505</strain>
    </source>
</reference>
<comment type="caution">
    <text evidence="6">The sequence shown here is derived from an EMBL/GenBank/DDBJ whole genome shotgun (WGS) entry which is preliminary data.</text>
</comment>
<dbReference type="InterPro" id="IPR005053">
    <property type="entry name" value="MobA_MobL"/>
</dbReference>
<evidence type="ECO:0000259" key="5">
    <source>
        <dbReference type="Pfam" id="PF03389"/>
    </source>
</evidence>
<gene>
    <name evidence="6" type="primary">traA</name>
    <name evidence="6" type="ORF">Llon_1754</name>
</gene>
<dbReference type="STRING" id="45068.Llon_1754"/>
<keyword evidence="2" id="KW-0184">Conjugation</keyword>
<evidence type="ECO:0000259" key="4">
    <source>
        <dbReference type="Pfam" id="PF01443"/>
    </source>
</evidence>
<feature type="domain" description="MobA/MobL protein" evidence="5">
    <location>
        <begin position="27"/>
        <end position="165"/>
    </location>
</feature>
<dbReference type="GO" id="GO:0005524">
    <property type="term" value="F:ATP binding"/>
    <property type="evidence" value="ECO:0007669"/>
    <property type="project" value="InterPro"/>
</dbReference>
<dbReference type="InterPro" id="IPR014136">
    <property type="entry name" value="TraA_Ti"/>
</dbReference>
<dbReference type="Gene3D" id="2.30.30.940">
    <property type="match status" value="1"/>
</dbReference>
<name>A0A0W0VJ43_9GAMM</name>
<dbReference type="EMBL" id="LNYK01000030">
    <property type="protein sequence ID" value="KTD20133.1"/>
    <property type="molecule type" value="Genomic_DNA"/>
</dbReference>
<comment type="similarity">
    <text evidence="1">Belongs to the MobA/MobL family.</text>
</comment>
<evidence type="ECO:0000256" key="1">
    <source>
        <dbReference type="ARBA" id="ARBA00010873"/>
    </source>
</evidence>
<evidence type="ECO:0000256" key="3">
    <source>
        <dbReference type="SAM" id="Coils"/>
    </source>
</evidence>
<dbReference type="CDD" id="cd17933">
    <property type="entry name" value="DEXSc_RecD-like"/>
    <property type="match status" value="1"/>
</dbReference>
<dbReference type="InterPro" id="IPR027351">
    <property type="entry name" value="(+)RNA_virus_helicase_core_dom"/>
</dbReference>
<feature type="domain" description="(+)RNA virus helicase C-terminal" evidence="4">
    <location>
        <begin position="639"/>
        <end position="699"/>
    </location>
</feature>
<accession>A0A0W0VJ43</accession>
<organism evidence="6 7">
    <name type="scientific">Legionella londiniensis</name>
    <dbReference type="NCBI Taxonomy" id="45068"/>
    <lineage>
        <taxon>Bacteria</taxon>
        <taxon>Pseudomonadati</taxon>
        <taxon>Pseudomonadota</taxon>
        <taxon>Gammaproteobacteria</taxon>
        <taxon>Legionellales</taxon>
        <taxon>Legionellaceae</taxon>
        <taxon>Legionella</taxon>
    </lineage>
</organism>
<dbReference type="AlphaFoldDB" id="A0A0W0VJ43"/>
<dbReference type="PATRIC" id="fig|45068.5.peg.1906"/>
<dbReference type="CDD" id="cd18809">
    <property type="entry name" value="SF1_C_RecD"/>
    <property type="match status" value="1"/>
</dbReference>
<dbReference type="Pfam" id="PF01443">
    <property type="entry name" value="Viral_helicase1"/>
    <property type="match status" value="1"/>
</dbReference>
<protein>
    <submittedName>
        <fullName evidence="6">Conjugal transfer protein TraA</fullName>
    </submittedName>
</protein>
<dbReference type="SUPFAM" id="SSF52540">
    <property type="entry name" value="P-loop containing nucleoside triphosphate hydrolases"/>
    <property type="match status" value="2"/>
</dbReference>
<keyword evidence="7" id="KW-1185">Reference proteome</keyword>
<dbReference type="Gene3D" id="3.30.930.30">
    <property type="match status" value="1"/>
</dbReference>
<proteinExistence type="inferred from homology"/>
<keyword evidence="3" id="KW-0175">Coiled coil</keyword>
<dbReference type="Proteomes" id="UP000054997">
    <property type="component" value="Unassembled WGS sequence"/>
</dbReference>
<dbReference type="NCBIfam" id="TIGR02768">
    <property type="entry name" value="TraA_Ti"/>
    <property type="match status" value="1"/>
</dbReference>
<dbReference type="InterPro" id="IPR050534">
    <property type="entry name" value="Coronavir_polyprotein_1ab"/>
</dbReference>
<dbReference type="PANTHER" id="PTHR43788">
    <property type="entry name" value="DNA2/NAM7 HELICASE FAMILY MEMBER"/>
    <property type="match status" value="1"/>
</dbReference>
<evidence type="ECO:0000313" key="6">
    <source>
        <dbReference type="EMBL" id="KTD20133.1"/>
    </source>
</evidence>